<dbReference type="Gene3D" id="3.40.50.10490">
    <property type="entry name" value="Glucose-6-phosphate isomerase like protein, domain 1"/>
    <property type="match status" value="2"/>
</dbReference>
<dbReference type="GO" id="GO:0006047">
    <property type="term" value="P:UDP-N-acetylglucosamine metabolic process"/>
    <property type="evidence" value="ECO:0007669"/>
    <property type="project" value="TreeGrafter"/>
</dbReference>
<keyword evidence="8" id="KW-0677">Repeat</keyword>
<evidence type="ECO:0000256" key="2">
    <source>
        <dbReference type="ARBA" id="ARBA00004496"/>
    </source>
</evidence>
<keyword evidence="6 10" id="KW-0032">Aminotransferase</keyword>
<dbReference type="GO" id="GO:0004360">
    <property type="term" value="F:glutamine-fructose-6-phosphate transaminase (isomerizing) activity"/>
    <property type="evidence" value="ECO:0007669"/>
    <property type="project" value="UniProtKB-UniRule"/>
</dbReference>
<comment type="subcellular location">
    <subcellularLocation>
        <location evidence="2 10">Cytoplasm</location>
    </subcellularLocation>
</comment>
<dbReference type="InterPro" id="IPR005855">
    <property type="entry name" value="GFAT"/>
</dbReference>
<dbReference type="GO" id="GO:0006002">
    <property type="term" value="P:fructose 6-phosphate metabolic process"/>
    <property type="evidence" value="ECO:0007669"/>
    <property type="project" value="TreeGrafter"/>
</dbReference>
<dbReference type="EMBL" id="BASX01000011">
    <property type="protein sequence ID" value="GAD44914.1"/>
    <property type="molecule type" value="Genomic_DNA"/>
</dbReference>
<evidence type="ECO:0000313" key="13">
    <source>
        <dbReference type="EMBL" id="GAD44914.1"/>
    </source>
</evidence>
<evidence type="ECO:0000256" key="1">
    <source>
        <dbReference type="ARBA" id="ARBA00001031"/>
    </source>
</evidence>
<dbReference type="SUPFAM" id="SSF53697">
    <property type="entry name" value="SIS domain"/>
    <property type="match status" value="1"/>
</dbReference>
<feature type="initiator methionine" description="Removed" evidence="10">
    <location>
        <position position="1"/>
    </location>
</feature>
<evidence type="ECO:0000256" key="5">
    <source>
        <dbReference type="ARBA" id="ARBA00022490"/>
    </source>
</evidence>
<dbReference type="GO" id="GO:0005975">
    <property type="term" value="P:carbohydrate metabolic process"/>
    <property type="evidence" value="ECO:0007669"/>
    <property type="project" value="UniProtKB-UniRule"/>
</dbReference>
<evidence type="ECO:0000256" key="9">
    <source>
        <dbReference type="ARBA" id="ARBA00022962"/>
    </source>
</evidence>
<evidence type="ECO:0000256" key="8">
    <source>
        <dbReference type="ARBA" id="ARBA00022737"/>
    </source>
</evidence>
<feature type="domain" description="SIS" evidence="12">
    <location>
        <begin position="456"/>
        <end position="594"/>
    </location>
</feature>
<organism evidence="13 14">
    <name type="scientific">Streptococcus constellatus subsp. pharyngis SK1060 = CCUG 46377</name>
    <dbReference type="NCBI Taxonomy" id="1035184"/>
    <lineage>
        <taxon>Bacteria</taxon>
        <taxon>Bacillati</taxon>
        <taxon>Bacillota</taxon>
        <taxon>Bacilli</taxon>
        <taxon>Lactobacillales</taxon>
        <taxon>Streptococcaceae</taxon>
        <taxon>Streptococcus</taxon>
        <taxon>Streptococcus anginosus group</taxon>
    </lineage>
</organism>
<dbReference type="CDD" id="cd00714">
    <property type="entry name" value="GFAT"/>
    <property type="match status" value="1"/>
</dbReference>
<dbReference type="SUPFAM" id="SSF56235">
    <property type="entry name" value="N-terminal nucleophile aminohydrolases (Ntn hydrolases)"/>
    <property type="match status" value="1"/>
</dbReference>
<feature type="active site" description="Nucleophile; for GATase activity" evidence="10">
    <location>
        <position position="2"/>
    </location>
</feature>
<dbReference type="PROSITE" id="PS51464">
    <property type="entry name" value="SIS"/>
    <property type="match status" value="2"/>
</dbReference>
<sequence>MCGIVGVVGNRNATDILMQGLEKLEYRGYDSAGIFVTNGKTSSLVKSVGRIADLRAKIGIDVAGTAGIGHTRWATHGKPSESNAHPHTSQTGRFVLVHNGVIENYLDIKNTYLAGHDLKGQTDTEIAVHLIGKFVEEENLSVLEAFKKALHIIEGSYAFALMDAEDADTVYVAKNKTPLLVGLGEGYNMVCSDAMAMIRETSEFMEIHDKELVIVTKDSVHVQDYDGNPIERESYTAELDLSDIGKGTYPYYMLKEIDEQPTVMRKLIQAYTDENDQVSVDPAIIKAVQEADRLYILAAGTSYHAGFATKRMLEELTDTPVELGISSEWGYRWPLLSKKPMFILISQSGETADSRQVLVKANAMGIPSLTVTNVPGSTLSREATHTMLLHAGPEIAVASTKAYTAQIATLAFLAKAVGDANGNEKAKQFDLVHELSIVAQAIEATLSEKDSIDEKVRDLLATTRNAFYIGRGQDYYVAMEASLKLKEISYIQCEGFAAGELKHGTISLIEDGTPVIALISSDEQLASHTRGNVSEVVARGANVLTVVEENVAKEGDDIVLMSVHPYLSPISMVVPTQLIAYFATLHRGLDVDKPRNLAKSVTVE</sequence>
<dbReference type="RefSeq" id="WP_020998064.1">
    <property type="nucleotide sequence ID" value="NZ_BASX01000011.1"/>
</dbReference>
<comment type="catalytic activity">
    <reaction evidence="1 10">
        <text>D-fructose 6-phosphate + L-glutamine = D-glucosamine 6-phosphate + L-glutamate</text>
        <dbReference type="Rhea" id="RHEA:13237"/>
        <dbReference type="ChEBI" id="CHEBI:29985"/>
        <dbReference type="ChEBI" id="CHEBI:58359"/>
        <dbReference type="ChEBI" id="CHEBI:58725"/>
        <dbReference type="ChEBI" id="CHEBI:61527"/>
        <dbReference type="EC" id="2.6.1.16"/>
    </reaction>
</comment>
<dbReference type="GO" id="GO:0016853">
    <property type="term" value="F:isomerase activity"/>
    <property type="evidence" value="ECO:0007669"/>
    <property type="project" value="UniProtKB-KW"/>
</dbReference>
<dbReference type="NCBIfam" id="NF001484">
    <property type="entry name" value="PRK00331.1"/>
    <property type="match status" value="1"/>
</dbReference>
<dbReference type="InterPro" id="IPR029055">
    <property type="entry name" value="Ntn_hydrolases_N"/>
</dbReference>
<evidence type="ECO:0000256" key="7">
    <source>
        <dbReference type="ARBA" id="ARBA00022679"/>
    </source>
</evidence>
<accession>U2ZHY6</accession>
<dbReference type="AlphaFoldDB" id="U2ZHY6"/>
<dbReference type="NCBIfam" id="TIGR01135">
    <property type="entry name" value="glmS"/>
    <property type="match status" value="1"/>
</dbReference>
<name>U2ZHY6_STRCV</name>
<dbReference type="PROSITE" id="PS51278">
    <property type="entry name" value="GATASE_TYPE_2"/>
    <property type="match status" value="1"/>
</dbReference>
<evidence type="ECO:0000259" key="11">
    <source>
        <dbReference type="PROSITE" id="PS51278"/>
    </source>
</evidence>
<dbReference type="Proteomes" id="UP000016985">
    <property type="component" value="Unassembled WGS sequence"/>
</dbReference>
<dbReference type="GO" id="GO:0005829">
    <property type="term" value="C:cytosol"/>
    <property type="evidence" value="ECO:0007669"/>
    <property type="project" value="TreeGrafter"/>
</dbReference>
<comment type="function">
    <text evidence="10">Catalyzes the first step in hexosamine metabolism, converting fructose-6P into glucosamine-6P using glutamine as a nitrogen source.</text>
</comment>
<keyword evidence="9" id="KW-0315">Glutamine amidotransferase</keyword>
<reference evidence="13 14" key="1">
    <citation type="submission" date="2013-09" db="EMBL/GenBank/DDBJ databases">
        <title>Genome Sequences of seven clinical isolates and type strains of anginosus group streptococci.</title>
        <authorList>
            <person name="Maruyama F."/>
            <person name="Sakurai A."/>
            <person name="Ogura Y."/>
            <person name="Homma H."/>
            <person name="Takahashi N."/>
            <person name="Ohtsubo Y."/>
            <person name="Hoshino T."/>
            <person name="Okahashi N."/>
            <person name="Nakagawa I."/>
            <person name="Kimura S."/>
            <person name="Fujiwara T."/>
            <person name="Hayashi T."/>
            <person name="Shintani S."/>
        </authorList>
    </citation>
    <scope>NUCLEOTIDE SEQUENCE [LARGE SCALE GENOMIC DNA]</scope>
    <source>
        <strain evidence="14">CCUG46377</strain>
    </source>
</reference>
<evidence type="ECO:0000256" key="6">
    <source>
        <dbReference type="ARBA" id="ARBA00022576"/>
    </source>
</evidence>
<keyword evidence="7 10" id="KW-0808">Transferase</keyword>
<dbReference type="InterPro" id="IPR035490">
    <property type="entry name" value="GlmS/FrlB_SIS"/>
</dbReference>
<evidence type="ECO:0000256" key="10">
    <source>
        <dbReference type="HAMAP-Rule" id="MF_00164"/>
    </source>
</evidence>
<comment type="subunit">
    <text evidence="10">Homodimer.</text>
</comment>
<dbReference type="FunFam" id="3.40.50.10490:FF:000022">
    <property type="entry name" value="Glutamine--fructose-6-phosphate aminotransferase [isomerizing]"/>
    <property type="match status" value="1"/>
</dbReference>
<dbReference type="FunFam" id="3.40.50.10490:FF:000001">
    <property type="entry name" value="Glutamine--fructose-6-phosphate aminotransferase [isomerizing]"/>
    <property type="match status" value="1"/>
</dbReference>
<dbReference type="HAMAP" id="MF_00164">
    <property type="entry name" value="GlmS"/>
    <property type="match status" value="1"/>
</dbReference>
<dbReference type="Pfam" id="PF13522">
    <property type="entry name" value="GATase_6"/>
    <property type="match status" value="1"/>
</dbReference>
<dbReference type="Pfam" id="PF01380">
    <property type="entry name" value="SIS"/>
    <property type="match status" value="2"/>
</dbReference>
<feature type="active site" description="For Fru-6P isomerization activity" evidence="10">
    <location>
        <position position="599"/>
    </location>
</feature>
<dbReference type="Gene3D" id="3.60.20.10">
    <property type="entry name" value="Glutamine Phosphoribosylpyrophosphate, subunit 1, domain 1"/>
    <property type="match status" value="1"/>
</dbReference>
<dbReference type="FunFam" id="3.60.20.10:FF:000006">
    <property type="entry name" value="Glutamine--fructose-6-phosphate aminotransferase [isomerizing]"/>
    <property type="match status" value="1"/>
</dbReference>
<keyword evidence="5 10" id="KW-0963">Cytoplasm</keyword>
<evidence type="ECO:0000259" key="12">
    <source>
        <dbReference type="PROSITE" id="PS51464"/>
    </source>
</evidence>
<evidence type="ECO:0000256" key="4">
    <source>
        <dbReference type="ARBA" id="ARBA00016090"/>
    </source>
</evidence>
<dbReference type="CDD" id="cd05009">
    <property type="entry name" value="SIS_GlmS_GlmD_2"/>
    <property type="match status" value="1"/>
</dbReference>
<dbReference type="InterPro" id="IPR047084">
    <property type="entry name" value="GFAT_N"/>
</dbReference>
<dbReference type="PANTHER" id="PTHR10937:SF0">
    <property type="entry name" value="GLUTAMINE--FRUCTOSE-6-PHOSPHATE TRANSAMINASE (ISOMERIZING)"/>
    <property type="match status" value="1"/>
</dbReference>
<dbReference type="GO" id="GO:0097367">
    <property type="term" value="F:carbohydrate derivative binding"/>
    <property type="evidence" value="ECO:0007669"/>
    <property type="project" value="InterPro"/>
</dbReference>
<gene>
    <name evidence="10" type="primary">glmS</name>
    <name evidence="13" type="ORF">ANG5_1442</name>
</gene>
<proteinExistence type="inferred from homology"/>
<keyword evidence="13" id="KW-0413">Isomerase</keyword>
<dbReference type="CDD" id="cd05008">
    <property type="entry name" value="SIS_GlmS_GlmD_1"/>
    <property type="match status" value="1"/>
</dbReference>
<feature type="domain" description="Glutamine amidotransferase type-2" evidence="11">
    <location>
        <begin position="2"/>
        <end position="218"/>
    </location>
</feature>
<dbReference type="InterPro" id="IPR035466">
    <property type="entry name" value="GlmS/AgaS_SIS"/>
</dbReference>
<feature type="domain" description="SIS" evidence="12">
    <location>
        <begin position="284"/>
        <end position="423"/>
    </location>
</feature>
<evidence type="ECO:0000256" key="3">
    <source>
        <dbReference type="ARBA" id="ARBA00012916"/>
    </source>
</evidence>
<dbReference type="InterPro" id="IPR017932">
    <property type="entry name" value="GATase_2_dom"/>
</dbReference>
<evidence type="ECO:0000313" key="14">
    <source>
        <dbReference type="Proteomes" id="UP000016985"/>
    </source>
</evidence>
<protein>
    <recommendedName>
        <fullName evidence="4 10">Glutamine--fructose-6-phosphate aminotransferase [isomerizing]</fullName>
        <ecNumber evidence="3 10">2.6.1.16</ecNumber>
    </recommendedName>
    <alternativeName>
        <fullName evidence="10">D-fructose-6-phosphate amidotransferase</fullName>
    </alternativeName>
    <alternativeName>
        <fullName evidence="10">GFAT</fullName>
    </alternativeName>
    <alternativeName>
        <fullName evidence="10">Glucosamine-6-phosphate synthase</fullName>
    </alternativeName>
    <alternativeName>
        <fullName evidence="10">Hexosephosphate aminotransferase</fullName>
    </alternativeName>
    <alternativeName>
        <fullName evidence="10">L-glutamine--D-fructose-6-phosphate amidotransferase</fullName>
    </alternativeName>
</protein>
<dbReference type="InterPro" id="IPR046348">
    <property type="entry name" value="SIS_dom_sf"/>
</dbReference>
<comment type="caution">
    <text evidence="13">The sequence shown here is derived from an EMBL/GenBank/DDBJ whole genome shotgun (WGS) entry which is preliminary data.</text>
</comment>
<dbReference type="EC" id="2.6.1.16" evidence="3 10"/>
<dbReference type="GO" id="GO:0006487">
    <property type="term" value="P:protein N-linked glycosylation"/>
    <property type="evidence" value="ECO:0007669"/>
    <property type="project" value="TreeGrafter"/>
</dbReference>
<dbReference type="PANTHER" id="PTHR10937">
    <property type="entry name" value="GLUCOSAMINE--FRUCTOSE-6-PHOSPHATE AMINOTRANSFERASE, ISOMERIZING"/>
    <property type="match status" value="1"/>
</dbReference>
<keyword evidence="14" id="KW-1185">Reference proteome</keyword>
<dbReference type="InterPro" id="IPR001347">
    <property type="entry name" value="SIS_dom"/>
</dbReference>